<dbReference type="InterPro" id="IPR036380">
    <property type="entry name" value="Isochorismatase-like_sf"/>
</dbReference>
<reference evidence="4" key="1">
    <citation type="submission" date="2016-10" db="EMBL/GenBank/DDBJ databases">
        <authorList>
            <person name="Varghese N."/>
            <person name="Submissions S."/>
        </authorList>
    </citation>
    <scope>NUCLEOTIDE SEQUENCE [LARGE SCALE GENOMIC DNA]</scope>
    <source>
        <strain evidence="4">DSM 46838</strain>
    </source>
</reference>
<dbReference type="OrthoDB" id="9814140at2"/>
<evidence type="ECO:0000259" key="2">
    <source>
        <dbReference type="Pfam" id="PF00857"/>
    </source>
</evidence>
<dbReference type="RefSeq" id="WP_092203828.1">
    <property type="nucleotide sequence ID" value="NZ_FOND01000032.1"/>
</dbReference>
<evidence type="ECO:0000313" key="4">
    <source>
        <dbReference type="Proteomes" id="UP000198589"/>
    </source>
</evidence>
<dbReference type="Gene3D" id="3.40.50.850">
    <property type="entry name" value="Isochorismatase-like"/>
    <property type="match status" value="1"/>
</dbReference>
<keyword evidence="4" id="KW-1185">Reference proteome</keyword>
<dbReference type="GO" id="GO:0016787">
    <property type="term" value="F:hydrolase activity"/>
    <property type="evidence" value="ECO:0007669"/>
    <property type="project" value="UniProtKB-KW"/>
</dbReference>
<evidence type="ECO:0000313" key="3">
    <source>
        <dbReference type="EMBL" id="SFF90630.1"/>
    </source>
</evidence>
<dbReference type="InterPro" id="IPR000868">
    <property type="entry name" value="Isochorismatase-like_dom"/>
</dbReference>
<dbReference type="PANTHER" id="PTHR43540">
    <property type="entry name" value="PEROXYUREIDOACRYLATE/UREIDOACRYLATE AMIDOHYDROLASE-RELATED"/>
    <property type="match status" value="1"/>
</dbReference>
<dbReference type="STRING" id="1798228.SAMN05216574_13212"/>
<dbReference type="Pfam" id="PF00857">
    <property type="entry name" value="Isochorismatase"/>
    <property type="match status" value="1"/>
</dbReference>
<gene>
    <name evidence="3" type="ORF">SAMN05216574_13212</name>
</gene>
<proteinExistence type="predicted"/>
<protein>
    <submittedName>
        <fullName evidence="3">Nicotinamidase-related amidase</fullName>
    </submittedName>
</protein>
<dbReference type="EMBL" id="FOND01000032">
    <property type="protein sequence ID" value="SFF90630.1"/>
    <property type="molecule type" value="Genomic_DNA"/>
</dbReference>
<dbReference type="Proteomes" id="UP000198589">
    <property type="component" value="Unassembled WGS sequence"/>
</dbReference>
<organism evidence="3 4">
    <name type="scientific">Blastococcus tunisiensis</name>
    <dbReference type="NCBI Taxonomy" id="1798228"/>
    <lineage>
        <taxon>Bacteria</taxon>
        <taxon>Bacillati</taxon>
        <taxon>Actinomycetota</taxon>
        <taxon>Actinomycetes</taxon>
        <taxon>Geodermatophilales</taxon>
        <taxon>Geodermatophilaceae</taxon>
        <taxon>Blastococcus</taxon>
    </lineage>
</organism>
<evidence type="ECO:0000256" key="1">
    <source>
        <dbReference type="ARBA" id="ARBA00022801"/>
    </source>
</evidence>
<feature type="domain" description="Isochorismatase-like" evidence="2">
    <location>
        <begin position="8"/>
        <end position="192"/>
    </location>
</feature>
<dbReference type="CDD" id="cd00431">
    <property type="entry name" value="cysteine_hydrolases"/>
    <property type="match status" value="1"/>
</dbReference>
<sequence length="205" mass="21057">MELDPRTTALLAVHLQNDVVSAGGAFADFFHEQVVARDVVAVNADLIAAARAAGVPVIYTRVAWKPDYSDLHANSPLLGMVAQFGCLKDGSPSAEIVAEVAPTDGDHVVTHQRVGPFVDSPLQDLLKELGVSTLIVSGVATNASVEATVRGASDHGYRTILVEDGCSAGTLEAHQASVGSMGLLAEITTAAEVTQALGATEGATA</sequence>
<dbReference type="AlphaFoldDB" id="A0A1I2MI74"/>
<name>A0A1I2MI74_9ACTN</name>
<accession>A0A1I2MI74</accession>
<dbReference type="SUPFAM" id="SSF52499">
    <property type="entry name" value="Isochorismatase-like hydrolases"/>
    <property type="match status" value="1"/>
</dbReference>
<keyword evidence="1" id="KW-0378">Hydrolase</keyword>
<dbReference type="InterPro" id="IPR050272">
    <property type="entry name" value="Isochorismatase-like_hydrls"/>
</dbReference>